<name>Q2QRG1_ORYSJ</name>
<sequence length="186" mass="20217">MAGCPEHAARLDTKRSNTVIIPSTKLPKVDKGQTSSKYDTSKQIDEFCKLSCSIWSSNEFIMNNYYRIIVQLLFIYGVDKRAPPVGDSWEVDVRWTKSKRASSVGAPRGGHGGQASEVARTWRRGGTDARWHHDSHVDGRDSPEGESNRVGVGGRGAGMAQAGPSEPWHGGGTRPLAARDDGEQPG</sequence>
<feature type="compositionally biased region" description="Basic and acidic residues" evidence="1">
    <location>
        <begin position="177"/>
        <end position="186"/>
    </location>
</feature>
<feature type="region of interest" description="Disordered" evidence="1">
    <location>
        <begin position="126"/>
        <end position="186"/>
    </location>
</feature>
<dbReference type="AlphaFoldDB" id="Q2QRG1"/>
<reference evidence="2" key="3">
    <citation type="submission" date="2006-01" db="EMBL/GenBank/DDBJ databases">
        <authorList>
            <person name="Buell R."/>
        </authorList>
    </citation>
    <scope>NUCLEOTIDE SEQUENCE</scope>
</reference>
<dbReference type="EMBL" id="DP000011">
    <property type="protein sequence ID" value="ABA98131.1"/>
    <property type="molecule type" value="Genomic_DNA"/>
</dbReference>
<gene>
    <name evidence="2" type="ordered locus">LOC_Os12g27680</name>
</gene>
<proteinExistence type="predicted"/>
<evidence type="ECO:0000313" key="2">
    <source>
        <dbReference type="EMBL" id="ABA98131.1"/>
    </source>
</evidence>
<reference evidence="2" key="1">
    <citation type="journal article" date="2005" name="BMC Biol.">
        <title>The sequence of rice chromosomes 11 and 12, rich in disease resistance genes and recent gene duplications.</title>
        <authorList>
            <consortium name="The rice chromosomes 11 and 12 sequencing consortia"/>
        </authorList>
    </citation>
    <scope>NUCLEOTIDE SEQUENCE [LARGE SCALE GENOMIC DNA]</scope>
</reference>
<accession>Q2QRG1</accession>
<feature type="compositionally biased region" description="Basic and acidic residues" evidence="1">
    <location>
        <begin position="126"/>
        <end position="147"/>
    </location>
</feature>
<organism evidence="2">
    <name type="scientific">Oryza sativa subsp. japonica</name>
    <name type="common">Rice</name>
    <dbReference type="NCBI Taxonomy" id="39947"/>
    <lineage>
        <taxon>Eukaryota</taxon>
        <taxon>Viridiplantae</taxon>
        <taxon>Streptophyta</taxon>
        <taxon>Embryophyta</taxon>
        <taxon>Tracheophyta</taxon>
        <taxon>Spermatophyta</taxon>
        <taxon>Magnoliopsida</taxon>
        <taxon>Liliopsida</taxon>
        <taxon>Poales</taxon>
        <taxon>Poaceae</taxon>
        <taxon>BOP clade</taxon>
        <taxon>Oryzoideae</taxon>
        <taxon>Oryzeae</taxon>
        <taxon>Oryzinae</taxon>
        <taxon>Oryza</taxon>
        <taxon>Oryza sativa</taxon>
    </lineage>
</organism>
<reference evidence="2" key="2">
    <citation type="submission" date="2005-04" db="EMBL/GenBank/DDBJ databases">
        <authorList>
            <person name="Buell C.R."/>
            <person name="Wing R.A."/>
            <person name="McCombie W.A."/>
            <person name="Ouyang S."/>
        </authorList>
    </citation>
    <scope>NUCLEOTIDE SEQUENCE</scope>
</reference>
<protein>
    <submittedName>
        <fullName evidence="2">Uncharacterized protein</fullName>
    </submittedName>
</protein>
<evidence type="ECO:0000256" key="1">
    <source>
        <dbReference type="SAM" id="MobiDB-lite"/>
    </source>
</evidence>